<evidence type="ECO:0000313" key="1">
    <source>
        <dbReference type="EMBL" id="MFD0870073.1"/>
    </source>
</evidence>
<reference evidence="2" key="1">
    <citation type="journal article" date="2019" name="Int. J. Syst. Evol. Microbiol.">
        <title>The Global Catalogue of Microorganisms (GCM) 10K type strain sequencing project: providing services to taxonomists for standard genome sequencing and annotation.</title>
        <authorList>
            <consortium name="The Broad Institute Genomics Platform"/>
            <consortium name="The Broad Institute Genome Sequencing Center for Infectious Disease"/>
            <person name="Wu L."/>
            <person name="Ma J."/>
        </authorList>
    </citation>
    <scope>NUCLEOTIDE SEQUENCE [LARGE SCALE GENOMIC DNA]</scope>
    <source>
        <strain evidence="2">CCUG 57263</strain>
    </source>
</reference>
<comment type="caution">
    <text evidence="1">The sequence shown here is derived from an EMBL/GenBank/DDBJ whole genome shotgun (WGS) entry which is preliminary data.</text>
</comment>
<name>A0ABW3D9L8_9BACL</name>
<dbReference type="Proteomes" id="UP001597120">
    <property type="component" value="Unassembled WGS sequence"/>
</dbReference>
<keyword evidence="2" id="KW-1185">Reference proteome</keyword>
<proteinExistence type="predicted"/>
<protein>
    <submittedName>
        <fullName evidence="1">Uncharacterized protein</fullName>
    </submittedName>
</protein>
<dbReference type="EMBL" id="JBHTIU010000039">
    <property type="protein sequence ID" value="MFD0870073.1"/>
    <property type="molecule type" value="Genomic_DNA"/>
</dbReference>
<evidence type="ECO:0000313" key="2">
    <source>
        <dbReference type="Proteomes" id="UP001597120"/>
    </source>
</evidence>
<organism evidence="1 2">
    <name type="scientific">Paenibacillus residui</name>
    <dbReference type="NCBI Taxonomy" id="629724"/>
    <lineage>
        <taxon>Bacteria</taxon>
        <taxon>Bacillati</taxon>
        <taxon>Bacillota</taxon>
        <taxon>Bacilli</taxon>
        <taxon>Bacillales</taxon>
        <taxon>Paenibacillaceae</taxon>
        <taxon>Paenibacillus</taxon>
    </lineage>
</organism>
<dbReference type="RefSeq" id="WP_186328131.1">
    <property type="nucleotide sequence ID" value="NZ_JBHTIU010000039.1"/>
</dbReference>
<sequence>MKINIKKMLVTFLCAELLLFYIGLIQPQSVQESSFHEMNAQKIKPALQP</sequence>
<accession>A0ABW3D9L8</accession>
<gene>
    <name evidence="1" type="ORF">ACFQ03_13005</name>
</gene>